<dbReference type="GO" id="GO:0016787">
    <property type="term" value="F:hydrolase activity"/>
    <property type="evidence" value="ECO:0007669"/>
    <property type="project" value="UniProtKB-KW"/>
</dbReference>
<proteinExistence type="predicted"/>
<dbReference type="RefSeq" id="WP_089812900.1">
    <property type="nucleotide sequence ID" value="NZ_FOZK01000001.1"/>
</dbReference>
<dbReference type="PANTHER" id="PTHR48081">
    <property type="entry name" value="AB HYDROLASE SUPERFAMILY PROTEIN C4A8.06C"/>
    <property type="match status" value="1"/>
</dbReference>
<dbReference type="SUPFAM" id="SSF53474">
    <property type="entry name" value="alpha/beta-Hydrolases"/>
    <property type="match status" value="1"/>
</dbReference>
<evidence type="ECO:0000256" key="2">
    <source>
        <dbReference type="SAM" id="MobiDB-lite"/>
    </source>
</evidence>
<dbReference type="Proteomes" id="UP000199062">
    <property type="component" value="Unassembled WGS sequence"/>
</dbReference>
<evidence type="ECO:0000313" key="4">
    <source>
        <dbReference type="EMBL" id="SFR85717.1"/>
    </source>
</evidence>
<evidence type="ECO:0000256" key="1">
    <source>
        <dbReference type="ARBA" id="ARBA00022801"/>
    </source>
</evidence>
<dbReference type="AlphaFoldDB" id="A0A1I6K3F5"/>
<feature type="domain" description="BD-FAE-like" evidence="3">
    <location>
        <begin position="43"/>
        <end position="95"/>
    </location>
</feature>
<gene>
    <name evidence="4" type="ORF">SAMN05216559_0127</name>
</gene>
<dbReference type="InterPro" id="IPR050300">
    <property type="entry name" value="GDXG_lipolytic_enzyme"/>
</dbReference>
<evidence type="ECO:0000259" key="3">
    <source>
        <dbReference type="Pfam" id="PF20434"/>
    </source>
</evidence>
<organism evidence="4 5">
    <name type="scientific">Halomicrobium zhouii</name>
    <dbReference type="NCBI Taxonomy" id="767519"/>
    <lineage>
        <taxon>Archaea</taxon>
        <taxon>Methanobacteriati</taxon>
        <taxon>Methanobacteriota</taxon>
        <taxon>Stenosarchaea group</taxon>
        <taxon>Halobacteria</taxon>
        <taxon>Halobacteriales</taxon>
        <taxon>Haloarculaceae</taxon>
        <taxon>Halomicrobium</taxon>
    </lineage>
</organism>
<feature type="compositionally biased region" description="Basic and acidic residues" evidence="2">
    <location>
        <begin position="15"/>
        <end position="25"/>
    </location>
</feature>
<dbReference type="Gene3D" id="3.40.50.1820">
    <property type="entry name" value="alpha/beta hydrolase"/>
    <property type="match status" value="1"/>
</dbReference>
<feature type="region of interest" description="Disordered" evidence="2">
    <location>
        <begin position="1"/>
        <end position="25"/>
    </location>
</feature>
<accession>A0A1I6K3F5</accession>
<feature type="domain" description="BD-FAE-like" evidence="3">
    <location>
        <begin position="116"/>
        <end position="268"/>
    </location>
</feature>
<sequence length="352" mass="37427">MDRSSDDGLDGFESDDGRPADSGDVRVHEGITYAERDVGDLQLDLFVPEREDPPLVVYFHGGAWVMETRDNVPHPARYAAELGYAIASVDYRLSAVPDGVELEFPPDPDNTVPRGVFPDHFVDAKASIRWLRANADEFGYDAERVAAWGASAGGHLAALAGVVDDVTDLAGEAYAESELAKDVAPEASGAVQAVIDWYGVNDLSLTVGEPGTPEALLIGGSKAENEAKYEAASPVTHVTPDDPPFLLMHGRADEVVSVDHSRVLADALADAGVDAALYELHGLNHVFAHGDAESIESERVAMELLTDEPTPAQSVSETVHVDEGEAPRSLIEGTPRAGPVAIKRFLDATIGV</sequence>
<keyword evidence="1" id="KW-0378">Hydrolase</keyword>
<dbReference type="OrthoDB" id="33195at2157"/>
<evidence type="ECO:0000313" key="5">
    <source>
        <dbReference type="Proteomes" id="UP000199062"/>
    </source>
</evidence>
<keyword evidence="5" id="KW-1185">Reference proteome</keyword>
<name>A0A1I6K3F5_9EURY</name>
<reference evidence="4 5" key="1">
    <citation type="submission" date="2016-10" db="EMBL/GenBank/DDBJ databases">
        <authorList>
            <person name="de Groot N.N."/>
        </authorList>
    </citation>
    <scope>NUCLEOTIDE SEQUENCE [LARGE SCALE GENOMIC DNA]</scope>
    <source>
        <strain evidence="4 5">CGMCC 1.10457</strain>
    </source>
</reference>
<dbReference type="Pfam" id="PF20434">
    <property type="entry name" value="BD-FAE"/>
    <property type="match status" value="2"/>
</dbReference>
<dbReference type="EMBL" id="FOZK01000001">
    <property type="protein sequence ID" value="SFR85717.1"/>
    <property type="molecule type" value="Genomic_DNA"/>
</dbReference>
<dbReference type="PANTHER" id="PTHR48081:SF13">
    <property type="entry name" value="ALPHA_BETA HYDROLASE"/>
    <property type="match status" value="1"/>
</dbReference>
<dbReference type="InterPro" id="IPR029058">
    <property type="entry name" value="AB_hydrolase_fold"/>
</dbReference>
<dbReference type="InterPro" id="IPR049492">
    <property type="entry name" value="BD-FAE-like_dom"/>
</dbReference>
<protein>
    <submittedName>
        <fullName evidence="4">Acetyl esterase/lipase</fullName>
    </submittedName>
</protein>